<protein>
    <recommendedName>
        <fullName evidence="1">site-specific DNA-methyltransferase (adenine-specific)</fullName>
        <ecNumber evidence="1">2.1.1.72</ecNumber>
    </recommendedName>
</protein>
<proteinExistence type="predicted"/>
<accession>X0U6T8</accession>
<reference evidence="6" key="1">
    <citation type="journal article" date="2014" name="Front. Microbiol.">
        <title>High frequency of phylogenetically diverse reductive dehalogenase-homologous genes in deep subseafloor sedimentary metagenomes.</title>
        <authorList>
            <person name="Kawai M."/>
            <person name="Futagami T."/>
            <person name="Toyoda A."/>
            <person name="Takaki Y."/>
            <person name="Nishi S."/>
            <person name="Hori S."/>
            <person name="Arai W."/>
            <person name="Tsubouchi T."/>
            <person name="Morono Y."/>
            <person name="Uchiyama I."/>
            <person name="Ito T."/>
            <person name="Fujiyama A."/>
            <person name="Inagaki F."/>
            <person name="Takami H."/>
        </authorList>
    </citation>
    <scope>NUCLEOTIDE SEQUENCE</scope>
    <source>
        <strain evidence="6">Expedition CK06-06</strain>
    </source>
</reference>
<dbReference type="PANTHER" id="PTHR33841">
    <property type="entry name" value="DNA METHYLTRANSFERASE YEEA-RELATED"/>
    <property type="match status" value="1"/>
</dbReference>
<keyword evidence="3" id="KW-0808">Transferase</keyword>
<evidence type="ECO:0000256" key="3">
    <source>
        <dbReference type="ARBA" id="ARBA00022679"/>
    </source>
</evidence>
<evidence type="ECO:0000256" key="1">
    <source>
        <dbReference type="ARBA" id="ARBA00011900"/>
    </source>
</evidence>
<dbReference type="AlphaFoldDB" id="X0U6T8"/>
<evidence type="ECO:0000256" key="2">
    <source>
        <dbReference type="ARBA" id="ARBA00022603"/>
    </source>
</evidence>
<dbReference type="GO" id="GO:0003677">
    <property type="term" value="F:DNA binding"/>
    <property type="evidence" value="ECO:0007669"/>
    <property type="project" value="InterPro"/>
</dbReference>
<name>X0U6T8_9ZZZZ</name>
<gene>
    <name evidence="6" type="ORF">S01H1_37946</name>
</gene>
<dbReference type="PANTHER" id="PTHR33841:SF1">
    <property type="entry name" value="DNA METHYLTRANSFERASE A"/>
    <property type="match status" value="1"/>
</dbReference>
<sequence>LSDWIEDIPQENRHVLEPTCGHAPFLTSALRLLREMYEVDAAGLHKYLNSHLMGVEQDLFAREIARLSLTLADVPNPNGWKLKECDVFGSDVLSKLAKKSTILLCNPPFENFSPEEQNRYNGKGFNCFNKAAEVLWRTLPYMQSNSVFGIILPQGFLHKDNLSTVRKMLVEQFELREICTLPEKVFSYAGHKSTIVLGRKLKHSSVTYEELKTRYVHVQKWDKEKFQDSYQAPSEEVLQSKFVISPNYDLRLQLRRDVWENCEHFSCLK</sequence>
<dbReference type="Pfam" id="PF02384">
    <property type="entry name" value="N6_Mtase"/>
    <property type="match status" value="1"/>
</dbReference>
<dbReference type="GO" id="GO:0032259">
    <property type="term" value="P:methylation"/>
    <property type="evidence" value="ECO:0007669"/>
    <property type="project" value="UniProtKB-KW"/>
</dbReference>
<dbReference type="GO" id="GO:0009007">
    <property type="term" value="F:site-specific DNA-methyltransferase (adenine-specific) activity"/>
    <property type="evidence" value="ECO:0007669"/>
    <property type="project" value="UniProtKB-EC"/>
</dbReference>
<dbReference type="InterPro" id="IPR003356">
    <property type="entry name" value="DNA_methylase_A-5"/>
</dbReference>
<dbReference type="GO" id="GO:0008170">
    <property type="term" value="F:N-methyltransferase activity"/>
    <property type="evidence" value="ECO:0007669"/>
    <property type="project" value="InterPro"/>
</dbReference>
<dbReference type="InterPro" id="IPR050953">
    <property type="entry name" value="N4_N6_ade-DNA_methylase"/>
</dbReference>
<dbReference type="SUPFAM" id="SSF53335">
    <property type="entry name" value="S-adenosyl-L-methionine-dependent methyltransferases"/>
    <property type="match status" value="1"/>
</dbReference>
<organism evidence="6">
    <name type="scientific">marine sediment metagenome</name>
    <dbReference type="NCBI Taxonomy" id="412755"/>
    <lineage>
        <taxon>unclassified sequences</taxon>
        <taxon>metagenomes</taxon>
        <taxon>ecological metagenomes</taxon>
    </lineage>
</organism>
<evidence type="ECO:0000256" key="4">
    <source>
        <dbReference type="ARBA" id="ARBA00047942"/>
    </source>
</evidence>
<dbReference type="Gene3D" id="3.40.50.150">
    <property type="entry name" value="Vaccinia Virus protein VP39"/>
    <property type="match status" value="1"/>
</dbReference>
<evidence type="ECO:0000259" key="5">
    <source>
        <dbReference type="Pfam" id="PF02384"/>
    </source>
</evidence>
<evidence type="ECO:0000313" key="6">
    <source>
        <dbReference type="EMBL" id="GAG01290.1"/>
    </source>
</evidence>
<dbReference type="InterPro" id="IPR029063">
    <property type="entry name" value="SAM-dependent_MTases_sf"/>
</dbReference>
<dbReference type="EMBL" id="BARS01023850">
    <property type="protein sequence ID" value="GAG01290.1"/>
    <property type="molecule type" value="Genomic_DNA"/>
</dbReference>
<feature type="non-terminal residue" evidence="6">
    <location>
        <position position="269"/>
    </location>
</feature>
<feature type="domain" description="DNA methylase adenine-specific" evidence="5">
    <location>
        <begin position="9"/>
        <end position="219"/>
    </location>
</feature>
<comment type="caution">
    <text evidence="6">The sequence shown here is derived from an EMBL/GenBank/DDBJ whole genome shotgun (WGS) entry which is preliminary data.</text>
</comment>
<feature type="non-terminal residue" evidence="6">
    <location>
        <position position="1"/>
    </location>
</feature>
<keyword evidence="2" id="KW-0489">Methyltransferase</keyword>
<comment type="catalytic activity">
    <reaction evidence="4">
        <text>a 2'-deoxyadenosine in DNA + S-adenosyl-L-methionine = an N(6)-methyl-2'-deoxyadenosine in DNA + S-adenosyl-L-homocysteine + H(+)</text>
        <dbReference type="Rhea" id="RHEA:15197"/>
        <dbReference type="Rhea" id="RHEA-COMP:12418"/>
        <dbReference type="Rhea" id="RHEA-COMP:12419"/>
        <dbReference type="ChEBI" id="CHEBI:15378"/>
        <dbReference type="ChEBI" id="CHEBI:57856"/>
        <dbReference type="ChEBI" id="CHEBI:59789"/>
        <dbReference type="ChEBI" id="CHEBI:90615"/>
        <dbReference type="ChEBI" id="CHEBI:90616"/>
        <dbReference type="EC" id="2.1.1.72"/>
    </reaction>
</comment>
<dbReference type="EC" id="2.1.1.72" evidence="1"/>